<evidence type="ECO:0000313" key="2">
    <source>
        <dbReference type="Ensembl" id="ENSCINP00000025701.2"/>
    </source>
</evidence>
<dbReference type="AlphaFoldDB" id="F7AS45"/>
<keyword evidence="1" id="KW-0812">Transmembrane</keyword>
<reference evidence="2" key="2">
    <citation type="journal article" date="2008" name="Genome Biol.">
        <title>Improved genome assembly and evidence-based global gene model set for the chordate Ciona intestinalis: new insight into intron and operon populations.</title>
        <authorList>
            <person name="Satou Y."/>
            <person name="Mineta K."/>
            <person name="Ogasawara M."/>
            <person name="Sasakura Y."/>
            <person name="Shoguchi E."/>
            <person name="Ueno K."/>
            <person name="Yamada L."/>
            <person name="Matsumoto J."/>
            <person name="Wasserscheid J."/>
            <person name="Dewar K."/>
            <person name="Wiley G.B."/>
            <person name="Macmil S.L."/>
            <person name="Roe B.A."/>
            <person name="Zeller R.W."/>
            <person name="Hastings K.E."/>
            <person name="Lemaire P."/>
            <person name="Lindquist E."/>
            <person name="Endo T."/>
            <person name="Hotta K."/>
            <person name="Inaba K."/>
        </authorList>
    </citation>
    <scope>NUCLEOTIDE SEQUENCE [LARGE SCALE GENOMIC DNA]</scope>
    <source>
        <strain evidence="2">wild type</strain>
    </source>
</reference>
<dbReference type="Proteomes" id="UP000008144">
    <property type="component" value="Chromosome 12"/>
</dbReference>
<protein>
    <submittedName>
        <fullName evidence="2">Uncharacterized protein</fullName>
    </submittedName>
</protein>
<proteinExistence type="predicted"/>
<dbReference type="InParanoid" id="F7AS45"/>
<dbReference type="HOGENOM" id="CLU_2497201_0_0_1"/>
<reference evidence="2" key="3">
    <citation type="submission" date="2025-08" db="UniProtKB">
        <authorList>
            <consortium name="Ensembl"/>
        </authorList>
    </citation>
    <scope>IDENTIFICATION</scope>
</reference>
<keyword evidence="1" id="KW-0472">Membrane</keyword>
<dbReference type="EMBL" id="EAAA01001019">
    <property type="status" value="NOT_ANNOTATED_CDS"/>
    <property type="molecule type" value="Genomic_DNA"/>
</dbReference>
<reference evidence="2" key="4">
    <citation type="submission" date="2025-09" db="UniProtKB">
        <authorList>
            <consortium name="Ensembl"/>
        </authorList>
    </citation>
    <scope>IDENTIFICATION</scope>
</reference>
<evidence type="ECO:0000256" key="1">
    <source>
        <dbReference type="SAM" id="Phobius"/>
    </source>
</evidence>
<dbReference type="Ensembl" id="ENSCINT00000025947.2">
    <property type="protein sequence ID" value="ENSCINP00000025701.2"/>
    <property type="gene ID" value="ENSCING00000014141.2"/>
</dbReference>
<sequence length="86" mass="9927">MIIHSNKTRTSCSKVNEMPLFLLPFNEIMALKCGENVYTLRTPLVLFVNFVICFLNIILYDTLVAKDIRMFTNLMYMCANSNIKIA</sequence>
<organism evidence="2 3">
    <name type="scientific">Ciona intestinalis</name>
    <name type="common">Transparent sea squirt</name>
    <name type="synonym">Ascidia intestinalis</name>
    <dbReference type="NCBI Taxonomy" id="7719"/>
    <lineage>
        <taxon>Eukaryota</taxon>
        <taxon>Metazoa</taxon>
        <taxon>Chordata</taxon>
        <taxon>Tunicata</taxon>
        <taxon>Ascidiacea</taxon>
        <taxon>Phlebobranchia</taxon>
        <taxon>Cionidae</taxon>
        <taxon>Ciona</taxon>
    </lineage>
</organism>
<evidence type="ECO:0000313" key="3">
    <source>
        <dbReference type="Proteomes" id="UP000008144"/>
    </source>
</evidence>
<reference evidence="3" key="1">
    <citation type="journal article" date="2002" name="Science">
        <title>The draft genome of Ciona intestinalis: insights into chordate and vertebrate origins.</title>
        <authorList>
            <person name="Dehal P."/>
            <person name="Satou Y."/>
            <person name="Campbell R.K."/>
            <person name="Chapman J."/>
            <person name="Degnan B."/>
            <person name="De Tomaso A."/>
            <person name="Davidson B."/>
            <person name="Di Gregorio A."/>
            <person name="Gelpke M."/>
            <person name="Goodstein D.M."/>
            <person name="Harafuji N."/>
            <person name="Hastings K.E."/>
            <person name="Ho I."/>
            <person name="Hotta K."/>
            <person name="Huang W."/>
            <person name="Kawashima T."/>
            <person name="Lemaire P."/>
            <person name="Martinez D."/>
            <person name="Meinertzhagen I.A."/>
            <person name="Necula S."/>
            <person name="Nonaka M."/>
            <person name="Putnam N."/>
            <person name="Rash S."/>
            <person name="Saiga H."/>
            <person name="Satake M."/>
            <person name="Terry A."/>
            <person name="Yamada L."/>
            <person name="Wang H.G."/>
            <person name="Awazu S."/>
            <person name="Azumi K."/>
            <person name="Boore J."/>
            <person name="Branno M."/>
            <person name="Chin-Bow S."/>
            <person name="DeSantis R."/>
            <person name="Doyle S."/>
            <person name="Francino P."/>
            <person name="Keys D.N."/>
            <person name="Haga S."/>
            <person name="Hayashi H."/>
            <person name="Hino K."/>
            <person name="Imai K.S."/>
            <person name="Inaba K."/>
            <person name="Kano S."/>
            <person name="Kobayashi K."/>
            <person name="Kobayashi M."/>
            <person name="Lee B.I."/>
            <person name="Makabe K.W."/>
            <person name="Manohar C."/>
            <person name="Matassi G."/>
            <person name="Medina M."/>
            <person name="Mochizuki Y."/>
            <person name="Mount S."/>
            <person name="Morishita T."/>
            <person name="Miura S."/>
            <person name="Nakayama A."/>
            <person name="Nishizaka S."/>
            <person name="Nomoto H."/>
            <person name="Ohta F."/>
            <person name="Oishi K."/>
            <person name="Rigoutsos I."/>
            <person name="Sano M."/>
            <person name="Sasaki A."/>
            <person name="Sasakura Y."/>
            <person name="Shoguchi E."/>
            <person name="Shin-i T."/>
            <person name="Spagnuolo A."/>
            <person name="Stainier D."/>
            <person name="Suzuki M.M."/>
            <person name="Tassy O."/>
            <person name="Takatori N."/>
            <person name="Tokuoka M."/>
            <person name="Yagi K."/>
            <person name="Yoshizaki F."/>
            <person name="Wada S."/>
            <person name="Zhang C."/>
            <person name="Hyatt P.D."/>
            <person name="Larimer F."/>
            <person name="Detter C."/>
            <person name="Doggett N."/>
            <person name="Glavina T."/>
            <person name="Hawkins T."/>
            <person name="Richardson P."/>
            <person name="Lucas S."/>
            <person name="Kohara Y."/>
            <person name="Levine M."/>
            <person name="Satoh N."/>
            <person name="Rokhsar D.S."/>
        </authorList>
    </citation>
    <scope>NUCLEOTIDE SEQUENCE [LARGE SCALE GENOMIC DNA]</scope>
</reference>
<accession>F7AS45</accession>
<keyword evidence="1" id="KW-1133">Transmembrane helix</keyword>
<feature type="transmembrane region" description="Helical" evidence="1">
    <location>
        <begin position="44"/>
        <end position="65"/>
    </location>
</feature>
<keyword evidence="3" id="KW-1185">Reference proteome</keyword>
<name>F7AS45_CIOIN</name>